<evidence type="ECO:0000256" key="2">
    <source>
        <dbReference type="ARBA" id="ARBA00022448"/>
    </source>
</evidence>
<feature type="compositionally biased region" description="Polar residues" evidence="5">
    <location>
        <begin position="264"/>
        <end position="276"/>
    </location>
</feature>
<name>A0A8H3YDX1_9TREE</name>
<accession>A0A8H3YDX1</accession>
<dbReference type="GO" id="GO:0006893">
    <property type="term" value="P:Golgi to plasma membrane transport"/>
    <property type="evidence" value="ECO:0007669"/>
    <property type="project" value="UniProtKB-UniRule"/>
</dbReference>
<keyword evidence="3 4" id="KW-0268">Exocytosis</keyword>
<evidence type="ECO:0000313" key="7">
    <source>
        <dbReference type="EMBL" id="GHJ85809.1"/>
    </source>
</evidence>
<dbReference type="InterPro" id="IPR039481">
    <property type="entry name" value="EXOC2/Sec5_N_dom"/>
</dbReference>
<dbReference type="EMBL" id="BLZA01000013">
    <property type="protein sequence ID" value="GHJ85809.1"/>
    <property type="molecule type" value="Genomic_DNA"/>
</dbReference>
<comment type="caution">
    <text evidence="7">The sequence shown here is derived from an EMBL/GenBank/DDBJ whole genome shotgun (WGS) entry which is preliminary data.</text>
</comment>
<dbReference type="OrthoDB" id="26242at2759"/>
<protein>
    <recommendedName>
        <fullName evidence="4">Exocyst complex component SEC5</fullName>
    </recommendedName>
</protein>
<dbReference type="Proteomes" id="UP000620104">
    <property type="component" value="Unassembled WGS sequence"/>
</dbReference>
<dbReference type="GO" id="GO:0006887">
    <property type="term" value="P:exocytosis"/>
    <property type="evidence" value="ECO:0007669"/>
    <property type="project" value="UniProtKB-KW"/>
</dbReference>
<dbReference type="Pfam" id="PF15469">
    <property type="entry name" value="Sec5"/>
    <property type="match status" value="1"/>
</dbReference>
<evidence type="ECO:0000256" key="3">
    <source>
        <dbReference type="ARBA" id="ARBA00022483"/>
    </source>
</evidence>
<reference evidence="7" key="1">
    <citation type="submission" date="2020-07" db="EMBL/GenBank/DDBJ databases">
        <title>Draft Genome Sequence of a Deep-Sea Yeast, Naganishia (Cryptococcus) liquefaciens strain N6.</title>
        <authorList>
            <person name="Han Y.W."/>
            <person name="Kajitani R."/>
            <person name="Morimoto H."/>
            <person name="Parhat M."/>
            <person name="Tsubouchi H."/>
            <person name="Bakenova O."/>
            <person name="Ogata M."/>
            <person name="Argunhan B."/>
            <person name="Aoki R."/>
            <person name="Kajiwara S."/>
            <person name="Itoh T."/>
            <person name="Iwasaki H."/>
        </authorList>
    </citation>
    <scope>NUCLEOTIDE SEQUENCE</scope>
    <source>
        <strain evidence="7">N6</strain>
    </source>
</reference>
<dbReference type="GO" id="GO:0015031">
    <property type="term" value="P:protein transport"/>
    <property type="evidence" value="ECO:0007669"/>
    <property type="project" value="UniProtKB-KW"/>
</dbReference>
<comment type="similarity">
    <text evidence="1 4">Belongs to the SEC5 family.</text>
</comment>
<keyword evidence="4" id="KW-0653">Protein transport</keyword>
<evidence type="ECO:0000256" key="1">
    <source>
        <dbReference type="ARBA" id="ARBA00010578"/>
    </source>
</evidence>
<dbReference type="PANTHER" id="PTHR13043">
    <property type="entry name" value="EXOCYST COMPLEX COMPONENT SEC5"/>
    <property type="match status" value="1"/>
</dbReference>
<gene>
    <name evidence="7" type="ORF">NliqN6_2211</name>
</gene>
<feature type="compositionally biased region" description="Polar residues" evidence="5">
    <location>
        <begin position="290"/>
        <end position="301"/>
    </location>
</feature>
<evidence type="ECO:0000259" key="6">
    <source>
        <dbReference type="Pfam" id="PF15469"/>
    </source>
</evidence>
<dbReference type="InterPro" id="IPR029175">
    <property type="entry name" value="EXOC2/Sec5"/>
</dbReference>
<dbReference type="AlphaFoldDB" id="A0A8H3YDX1"/>
<feature type="domain" description="Exocyst complex component EXOC2/Sec5 N-terminal" evidence="6">
    <location>
        <begin position="67"/>
        <end position="977"/>
    </location>
</feature>
<keyword evidence="8" id="KW-1185">Reference proteome</keyword>
<evidence type="ECO:0000256" key="5">
    <source>
        <dbReference type="SAM" id="MobiDB-lite"/>
    </source>
</evidence>
<evidence type="ECO:0000256" key="4">
    <source>
        <dbReference type="RuleBase" id="RU365069"/>
    </source>
</evidence>
<evidence type="ECO:0000313" key="8">
    <source>
        <dbReference type="Proteomes" id="UP000620104"/>
    </source>
</evidence>
<keyword evidence="2 4" id="KW-0813">Transport</keyword>
<dbReference type="PANTHER" id="PTHR13043:SF1">
    <property type="entry name" value="EXOCYST COMPLEX COMPONENT 2"/>
    <property type="match status" value="1"/>
</dbReference>
<proteinExistence type="inferred from homology"/>
<sequence>MTDPIDESSLLKLYGLSTLDPQQWEEPAVDTDAQDDPLGLALSVAQTPVLGHEEGGQAAGMIRREIEDPLGLKTKLEIPRNADLKTLTPTLLSSKQFSPPAFLSTYHPEATFQDLQRGAEVLKRNVEERGEEVRILVEREFGRFVAVKGSTDAALRDIKVDLLAEGSDHGTREIRETIKVTSHRAETLFLPLLSNAMKAQKVKSTLGVFERSKFLFGLPRVLRMNVRAGKYEAALREYHKGLYLYNNRPNQLLPVSIPQPSTINTGLVPQSATSSKPPDPHFPFSPIEAPSQSPITPSGTGIPQAGGTLTDAQILARREQQKRLVRKIWGEVEKVMGEMRVRLEDGLRGASGNDGEGVRDAAGDAVPRVELGIEEVEKSIEILLELNPKEDPVWLYLDSQHKYILSKMRTVYNRCVRKLEVVKANENMKPLDATARAENLKRCVDKLMADNEDPEFEIAKSAGGPVWMAILEVVRSVSTVLVQTVPEFWKICRGYKEGKYRRKNVTVTSDELTTGFLRCRKMTLDIVKLYISLLGQFFSLSDISIASARPLGQSPSQSSLSHAAASNGKSMPDFVPNDANSLITCDYATKILSEIVESAAEIDALTASSSVSSSTTSADLGQEAKKAMRDFVESCRWKFEEAICDTWSRDAKDFFRQEDWTVNSAQIGTTLYLQKIGSLQKHNATVAWQVAGGSSEYGADKSAVPEVFVHKIKECFLDSLYYFLDGMVHLALSEEEPLFAEQPVTNSGIDWRDKDTRIILAMSNIRHLQTKLLPTMLSKFEVLYGLKSVDDKNTLRQVIEQVDDVLFQDYLKRKRETLQEITDAGLLGAGVNPLTEVRPRDVRPYMLKDLLCLVDAHAHVTTLAPALTQRVIETLVRELAQALLHAFSQISEMGLGAMLSATLEVEFLDRSLLPYVNQDAMNVLNAIYAQISQAYAAYKEGPAGSALGADNLNLELETLKQVLLDARRATGVQFICFRKEQSQ</sequence>
<dbReference type="GO" id="GO:0000145">
    <property type="term" value="C:exocyst"/>
    <property type="evidence" value="ECO:0007669"/>
    <property type="project" value="UniProtKB-UniRule"/>
</dbReference>
<comment type="function">
    <text evidence="4">Component of the exocyst complex involved in the docking of exocytic vesicles with fusion sites on the plasma membrane.</text>
</comment>
<organism evidence="7 8">
    <name type="scientific">Naganishia liquefaciens</name>
    <dbReference type="NCBI Taxonomy" id="104408"/>
    <lineage>
        <taxon>Eukaryota</taxon>
        <taxon>Fungi</taxon>
        <taxon>Dikarya</taxon>
        <taxon>Basidiomycota</taxon>
        <taxon>Agaricomycotina</taxon>
        <taxon>Tremellomycetes</taxon>
        <taxon>Filobasidiales</taxon>
        <taxon>Filobasidiaceae</taxon>
        <taxon>Naganishia</taxon>
    </lineage>
</organism>
<feature type="region of interest" description="Disordered" evidence="5">
    <location>
        <begin position="264"/>
        <end position="307"/>
    </location>
</feature>
<comment type="subunit">
    <text evidence="4">Component of the exocyst complex.</text>
</comment>